<dbReference type="EMBL" id="DXEQ01000191">
    <property type="protein sequence ID" value="HIX72656.1"/>
    <property type="molecule type" value="Genomic_DNA"/>
</dbReference>
<dbReference type="Proteomes" id="UP000886805">
    <property type="component" value="Unassembled WGS sequence"/>
</dbReference>
<evidence type="ECO:0000313" key="4">
    <source>
        <dbReference type="EMBL" id="HIX72656.1"/>
    </source>
</evidence>
<evidence type="ECO:0000256" key="1">
    <source>
        <dbReference type="ARBA" id="ARBA00008007"/>
    </source>
</evidence>
<dbReference type="InterPro" id="IPR044005">
    <property type="entry name" value="DZR_2"/>
</dbReference>
<accession>A0A9D2BDY4</accession>
<feature type="domain" description="Double zinc ribbon" evidence="3">
    <location>
        <begin position="22"/>
        <end position="78"/>
    </location>
</feature>
<dbReference type="InterPro" id="IPR029057">
    <property type="entry name" value="PRTase-like"/>
</dbReference>
<dbReference type="AlphaFoldDB" id="A0A9D2BDY4"/>
<reference evidence="4" key="2">
    <citation type="submission" date="2021-04" db="EMBL/GenBank/DDBJ databases">
        <authorList>
            <person name="Gilroy R."/>
        </authorList>
    </citation>
    <scope>NUCLEOTIDE SEQUENCE</scope>
    <source>
        <strain evidence="4">ChiSxjej3B15-1167</strain>
    </source>
</reference>
<proteinExistence type="inferred from homology"/>
<feature type="domain" description="Phosphoribosyltransferase" evidence="2">
    <location>
        <begin position="205"/>
        <end position="249"/>
    </location>
</feature>
<dbReference type="CDD" id="cd06223">
    <property type="entry name" value="PRTases_typeI"/>
    <property type="match status" value="1"/>
</dbReference>
<dbReference type="Gene3D" id="3.40.50.2020">
    <property type="match status" value="1"/>
</dbReference>
<dbReference type="InterPro" id="IPR000836">
    <property type="entry name" value="PRTase_dom"/>
</dbReference>
<evidence type="ECO:0000313" key="5">
    <source>
        <dbReference type="Proteomes" id="UP000886805"/>
    </source>
</evidence>
<dbReference type="PANTHER" id="PTHR47505:SF1">
    <property type="entry name" value="DNA UTILIZATION PROTEIN YHGH"/>
    <property type="match status" value="1"/>
</dbReference>
<protein>
    <submittedName>
        <fullName evidence="4">ComF family protein</fullName>
    </submittedName>
</protein>
<dbReference type="InterPro" id="IPR051910">
    <property type="entry name" value="ComF/GntX_DNA_util-trans"/>
</dbReference>
<dbReference type="Pfam" id="PF00156">
    <property type="entry name" value="Pribosyltran"/>
    <property type="match status" value="1"/>
</dbReference>
<dbReference type="PANTHER" id="PTHR47505">
    <property type="entry name" value="DNA UTILIZATION PROTEIN YHGH"/>
    <property type="match status" value="1"/>
</dbReference>
<dbReference type="SUPFAM" id="SSF53271">
    <property type="entry name" value="PRTase-like"/>
    <property type="match status" value="1"/>
</dbReference>
<evidence type="ECO:0000259" key="3">
    <source>
        <dbReference type="Pfam" id="PF18912"/>
    </source>
</evidence>
<comment type="similarity">
    <text evidence="1">Belongs to the ComF/GntX family.</text>
</comment>
<sequence length="255" mass="29134">MRRLHFRFFCDTLHFHFYDRVLPLLYPRHCPVCGVLLPYGNLVCRKCAPELPFVEEPVCLACGKPVSSSRQEYCYDCRIFPKSFRGGLALFIYNEKTRPAMAAFKYHNRRMLSQFFAREIAVRHGPDILRRKPDLLVPVPVHRHKRRQRGYNQAELLARDLSVLLGVPCCGDLLLRTTDTPPQKALHPQARLNNLQDAFSVNPARQSLLAHISSVLLIDDIYTTGATMEICSRILLDAGVKEVRICSVCIGVSRD</sequence>
<comment type="caution">
    <text evidence="4">The sequence shown here is derived from an EMBL/GenBank/DDBJ whole genome shotgun (WGS) entry which is preliminary data.</text>
</comment>
<dbReference type="Pfam" id="PF18912">
    <property type="entry name" value="DZR_2"/>
    <property type="match status" value="1"/>
</dbReference>
<gene>
    <name evidence="4" type="ORF">H9849_06500</name>
</gene>
<name>A0A9D2BDY4_9FIRM</name>
<reference evidence="4" key="1">
    <citation type="journal article" date="2021" name="PeerJ">
        <title>Extensive microbial diversity within the chicken gut microbiome revealed by metagenomics and culture.</title>
        <authorList>
            <person name="Gilroy R."/>
            <person name="Ravi A."/>
            <person name="Getino M."/>
            <person name="Pursley I."/>
            <person name="Horton D.L."/>
            <person name="Alikhan N.F."/>
            <person name="Baker D."/>
            <person name="Gharbi K."/>
            <person name="Hall N."/>
            <person name="Watson M."/>
            <person name="Adriaenssens E.M."/>
            <person name="Foster-Nyarko E."/>
            <person name="Jarju S."/>
            <person name="Secka A."/>
            <person name="Antonio M."/>
            <person name="Oren A."/>
            <person name="Chaudhuri R.R."/>
            <person name="La Ragione R."/>
            <person name="Hildebrand F."/>
            <person name="Pallen M.J."/>
        </authorList>
    </citation>
    <scope>NUCLEOTIDE SEQUENCE</scope>
    <source>
        <strain evidence="4">ChiSxjej3B15-1167</strain>
    </source>
</reference>
<organism evidence="4 5">
    <name type="scientific">Candidatus Anaerobutyricum stercoripullorum</name>
    <dbReference type="NCBI Taxonomy" id="2838456"/>
    <lineage>
        <taxon>Bacteria</taxon>
        <taxon>Bacillati</taxon>
        <taxon>Bacillota</taxon>
        <taxon>Clostridia</taxon>
        <taxon>Lachnospirales</taxon>
        <taxon>Lachnospiraceae</taxon>
        <taxon>Anaerobutyricum</taxon>
    </lineage>
</organism>
<evidence type="ECO:0000259" key="2">
    <source>
        <dbReference type="Pfam" id="PF00156"/>
    </source>
</evidence>